<evidence type="ECO:0000256" key="7">
    <source>
        <dbReference type="ARBA" id="ARBA00022840"/>
    </source>
</evidence>
<dbReference type="SUPFAM" id="SSF52540">
    <property type="entry name" value="P-loop containing nucleoside triphosphate hydrolases"/>
    <property type="match status" value="1"/>
</dbReference>
<dbReference type="GO" id="GO:0019521">
    <property type="term" value="P:D-gluconate metabolic process"/>
    <property type="evidence" value="ECO:0007669"/>
    <property type="project" value="UniProtKB-KW"/>
</dbReference>
<sequence>MTSNTHAIAIMGVSSCGKSTVAAAISQRTSASLIEGDDFHPPENIRKMSAGIPLTDDDRHGWLERLAQEVSHRLSQSERVVFTCSALKHRYRDTLRRAIPDLGFAFLELTPAQATERAQHRTGHFMPASLIGSQFHDLQSPEGEPQVLTVDATKSVEAITDEVIAWWHGMQ</sequence>
<organism evidence="11 12">
    <name type="scientific">Dyella monticola</name>
    <dbReference type="NCBI Taxonomy" id="1927958"/>
    <lineage>
        <taxon>Bacteria</taxon>
        <taxon>Pseudomonadati</taxon>
        <taxon>Pseudomonadota</taxon>
        <taxon>Gammaproteobacteria</taxon>
        <taxon>Lysobacterales</taxon>
        <taxon>Rhodanobacteraceae</taxon>
        <taxon>Dyella</taxon>
    </lineage>
</organism>
<dbReference type="PANTHER" id="PTHR43442">
    <property type="entry name" value="GLUCONOKINASE-RELATED"/>
    <property type="match status" value="1"/>
</dbReference>
<dbReference type="AlphaFoldDB" id="A0A370WT81"/>
<evidence type="ECO:0000313" key="11">
    <source>
        <dbReference type="EMBL" id="RDS79323.1"/>
    </source>
</evidence>
<comment type="pathway">
    <text evidence="1">Carbohydrate acid metabolism.</text>
</comment>
<dbReference type="OrthoDB" id="9795716at2"/>
<dbReference type="InterPro" id="IPR006001">
    <property type="entry name" value="Therm_gnt_kin"/>
</dbReference>
<keyword evidence="12" id="KW-1185">Reference proteome</keyword>
<dbReference type="Proteomes" id="UP000254258">
    <property type="component" value="Unassembled WGS sequence"/>
</dbReference>
<comment type="caution">
    <text evidence="11">The sequence shown here is derived from an EMBL/GenBank/DDBJ whole genome shotgun (WGS) entry which is preliminary data.</text>
</comment>
<evidence type="ECO:0000313" key="12">
    <source>
        <dbReference type="Proteomes" id="UP000254258"/>
    </source>
</evidence>
<keyword evidence="8" id="KW-0311">Gluconate utilization</keyword>
<keyword evidence="4 10" id="KW-0808">Transferase</keyword>
<accession>A0A370WT81</accession>
<evidence type="ECO:0000256" key="4">
    <source>
        <dbReference type="ARBA" id="ARBA00022679"/>
    </source>
</evidence>
<keyword evidence="6 10" id="KW-0418">Kinase</keyword>
<keyword evidence="5 10" id="KW-0547">Nucleotide-binding</keyword>
<dbReference type="GO" id="GO:0005524">
    <property type="term" value="F:ATP binding"/>
    <property type="evidence" value="ECO:0007669"/>
    <property type="project" value="UniProtKB-KW"/>
</dbReference>
<dbReference type="CDD" id="cd02021">
    <property type="entry name" value="GntK"/>
    <property type="match status" value="1"/>
</dbReference>
<dbReference type="RefSeq" id="WP_115497068.1">
    <property type="nucleotide sequence ID" value="NZ_QRBE01000014.1"/>
</dbReference>
<dbReference type="EMBL" id="QRBE01000014">
    <property type="protein sequence ID" value="RDS79323.1"/>
    <property type="molecule type" value="Genomic_DNA"/>
</dbReference>
<dbReference type="InterPro" id="IPR027417">
    <property type="entry name" value="P-loop_NTPase"/>
</dbReference>
<comment type="catalytic activity">
    <reaction evidence="9 10">
        <text>D-gluconate + ATP = 6-phospho-D-gluconate + ADP + H(+)</text>
        <dbReference type="Rhea" id="RHEA:19433"/>
        <dbReference type="ChEBI" id="CHEBI:15378"/>
        <dbReference type="ChEBI" id="CHEBI:18391"/>
        <dbReference type="ChEBI" id="CHEBI:30616"/>
        <dbReference type="ChEBI" id="CHEBI:58759"/>
        <dbReference type="ChEBI" id="CHEBI:456216"/>
        <dbReference type="EC" id="2.7.1.12"/>
    </reaction>
</comment>
<evidence type="ECO:0000256" key="9">
    <source>
        <dbReference type="ARBA" id="ARBA00048090"/>
    </source>
</evidence>
<dbReference type="GO" id="GO:0005737">
    <property type="term" value="C:cytoplasm"/>
    <property type="evidence" value="ECO:0007669"/>
    <property type="project" value="TreeGrafter"/>
</dbReference>
<protein>
    <recommendedName>
        <fullName evidence="3 10">Gluconokinase</fullName>
        <ecNumber evidence="3 10">2.7.1.12</ecNumber>
    </recommendedName>
</protein>
<dbReference type="EC" id="2.7.1.12" evidence="3 10"/>
<dbReference type="Pfam" id="PF13671">
    <property type="entry name" value="AAA_33"/>
    <property type="match status" value="1"/>
</dbReference>
<reference evidence="11 12" key="1">
    <citation type="submission" date="2018-07" db="EMBL/GenBank/DDBJ databases">
        <title>Dyella monticola sp. nov. and Dyella psychrodurans sp. nov. isolated from monsoon evergreen broad-leaved forest soil of Dinghu Mountain, China.</title>
        <authorList>
            <person name="Gao Z."/>
            <person name="Qiu L."/>
        </authorList>
    </citation>
    <scope>NUCLEOTIDE SEQUENCE [LARGE SCALE GENOMIC DNA]</scope>
    <source>
        <strain evidence="11 12">4G-K06</strain>
    </source>
</reference>
<dbReference type="GO" id="GO:0046316">
    <property type="term" value="F:gluconokinase activity"/>
    <property type="evidence" value="ECO:0007669"/>
    <property type="project" value="UniProtKB-EC"/>
</dbReference>
<evidence type="ECO:0000256" key="8">
    <source>
        <dbReference type="ARBA" id="ARBA00023064"/>
    </source>
</evidence>
<gene>
    <name evidence="11" type="ORF">DWU98_18525</name>
</gene>
<evidence type="ECO:0000256" key="10">
    <source>
        <dbReference type="RuleBase" id="RU363066"/>
    </source>
</evidence>
<comment type="similarity">
    <text evidence="2 10">Belongs to the gluconokinase GntK/GntV family.</text>
</comment>
<dbReference type="NCBIfam" id="TIGR01313">
    <property type="entry name" value="therm_gnt_kin"/>
    <property type="match status" value="1"/>
</dbReference>
<evidence type="ECO:0000256" key="6">
    <source>
        <dbReference type="ARBA" id="ARBA00022777"/>
    </source>
</evidence>
<dbReference type="FunFam" id="3.40.50.300:FF:000522">
    <property type="entry name" value="Gluconokinase"/>
    <property type="match status" value="1"/>
</dbReference>
<evidence type="ECO:0000256" key="1">
    <source>
        <dbReference type="ARBA" id="ARBA00004761"/>
    </source>
</evidence>
<name>A0A370WT81_9GAMM</name>
<proteinExistence type="inferred from homology"/>
<evidence type="ECO:0000256" key="5">
    <source>
        <dbReference type="ARBA" id="ARBA00022741"/>
    </source>
</evidence>
<keyword evidence="7 10" id="KW-0067">ATP-binding</keyword>
<evidence type="ECO:0000256" key="3">
    <source>
        <dbReference type="ARBA" id="ARBA00012054"/>
    </source>
</evidence>
<evidence type="ECO:0000256" key="2">
    <source>
        <dbReference type="ARBA" id="ARBA00008420"/>
    </source>
</evidence>
<dbReference type="Gene3D" id="3.40.50.300">
    <property type="entry name" value="P-loop containing nucleotide triphosphate hydrolases"/>
    <property type="match status" value="1"/>
</dbReference>
<dbReference type="PANTHER" id="PTHR43442:SF3">
    <property type="entry name" value="GLUCONOKINASE-RELATED"/>
    <property type="match status" value="1"/>
</dbReference>